<dbReference type="InterPro" id="IPR016181">
    <property type="entry name" value="Acyl_CoA_acyltransferase"/>
</dbReference>
<dbReference type="EMBL" id="JAJLJH010000002">
    <property type="protein sequence ID" value="MCK9685938.1"/>
    <property type="molecule type" value="Genomic_DNA"/>
</dbReference>
<evidence type="ECO:0000313" key="4">
    <source>
        <dbReference type="EMBL" id="MCK9685938.1"/>
    </source>
</evidence>
<dbReference type="EC" id="2.3.1.-" evidence="4"/>
<dbReference type="AlphaFoldDB" id="A0A9X2BYT1"/>
<proteinExistence type="predicted"/>
<keyword evidence="5" id="KW-1185">Reference proteome</keyword>
<evidence type="ECO:0000256" key="1">
    <source>
        <dbReference type="ARBA" id="ARBA00022679"/>
    </source>
</evidence>
<reference evidence="4" key="1">
    <citation type="submission" date="2021-11" db="EMBL/GenBank/DDBJ databases">
        <title>BS-T2-15 a new species belonging to the Comamonadaceae family isolated from the soil of a French oak forest.</title>
        <authorList>
            <person name="Mieszkin S."/>
            <person name="Alain K."/>
        </authorList>
    </citation>
    <scope>NUCLEOTIDE SEQUENCE</scope>
    <source>
        <strain evidence="4">BS-T2-15</strain>
    </source>
</reference>
<dbReference type="SUPFAM" id="SSF55729">
    <property type="entry name" value="Acyl-CoA N-acyltransferases (Nat)"/>
    <property type="match status" value="1"/>
</dbReference>
<evidence type="ECO:0000256" key="2">
    <source>
        <dbReference type="ARBA" id="ARBA00023315"/>
    </source>
</evidence>
<keyword evidence="1 4" id="KW-0808">Transferase</keyword>
<evidence type="ECO:0000259" key="3">
    <source>
        <dbReference type="PROSITE" id="PS51186"/>
    </source>
</evidence>
<protein>
    <submittedName>
        <fullName evidence="4">GNAT family N-acetyltransferase</fullName>
        <ecNumber evidence="4">2.3.1.-</ecNumber>
    </submittedName>
</protein>
<organism evidence="4 5">
    <name type="scientific">Scleromatobacter humisilvae</name>
    <dbReference type="NCBI Taxonomy" id="2897159"/>
    <lineage>
        <taxon>Bacteria</taxon>
        <taxon>Pseudomonadati</taxon>
        <taxon>Pseudomonadota</taxon>
        <taxon>Betaproteobacteria</taxon>
        <taxon>Burkholderiales</taxon>
        <taxon>Sphaerotilaceae</taxon>
        <taxon>Scleromatobacter</taxon>
    </lineage>
</organism>
<dbReference type="PANTHER" id="PTHR43877">
    <property type="entry name" value="AMINOALKYLPHOSPHONATE N-ACETYLTRANSFERASE-RELATED-RELATED"/>
    <property type="match status" value="1"/>
</dbReference>
<sequence length="161" mass="17680">MTFDIRPTPPDHPQVLALIAELDAYLLSVYPPEENYLLDLSGLMHPSVTFLGAWMGDTVVGCGAVRTMPAEPATDGKPYGEIKRMFVTPAQRGARLGPRILAALETVLHAQGIDRALMETGEELAAAARMYRANGYVERGPFGEYPDNGSSLFLEKRWKTD</sequence>
<dbReference type="InterPro" id="IPR000182">
    <property type="entry name" value="GNAT_dom"/>
</dbReference>
<dbReference type="Gene3D" id="3.40.630.30">
    <property type="match status" value="1"/>
</dbReference>
<comment type="caution">
    <text evidence="4">The sequence shown here is derived from an EMBL/GenBank/DDBJ whole genome shotgun (WGS) entry which is preliminary data.</text>
</comment>
<name>A0A9X2BYT1_9BURK</name>
<dbReference type="RefSeq" id="WP_275681974.1">
    <property type="nucleotide sequence ID" value="NZ_JAJLJH010000002.1"/>
</dbReference>
<dbReference type="PROSITE" id="PS51186">
    <property type="entry name" value="GNAT"/>
    <property type="match status" value="1"/>
</dbReference>
<dbReference type="Proteomes" id="UP001139353">
    <property type="component" value="Unassembled WGS sequence"/>
</dbReference>
<accession>A0A9X2BYT1</accession>
<dbReference type="PANTHER" id="PTHR43877:SF5">
    <property type="entry name" value="BLL8307 PROTEIN"/>
    <property type="match status" value="1"/>
</dbReference>
<gene>
    <name evidence="4" type="ORF">LPC04_09480</name>
</gene>
<dbReference type="Pfam" id="PF00583">
    <property type="entry name" value="Acetyltransf_1"/>
    <property type="match status" value="1"/>
</dbReference>
<dbReference type="InterPro" id="IPR050832">
    <property type="entry name" value="Bact_Acetyltransf"/>
</dbReference>
<evidence type="ECO:0000313" key="5">
    <source>
        <dbReference type="Proteomes" id="UP001139353"/>
    </source>
</evidence>
<dbReference type="GO" id="GO:0016747">
    <property type="term" value="F:acyltransferase activity, transferring groups other than amino-acyl groups"/>
    <property type="evidence" value="ECO:0007669"/>
    <property type="project" value="InterPro"/>
</dbReference>
<feature type="domain" description="N-acetyltransferase" evidence="3">
    <location>
        <begin position="3"/>
        <end position="159"/>
    </location>
</feature>
<keyword evidence="2 4" id="KW-0012">Acyltransferase</keyword>